<evidence type="ECO:0000256" key="1">
    <source>
        <dbReference type="ARBA" id="ARBA00004571"/>
    </source>
</evidence>
<protein>
    <submittedName>
        <fullName evidence="11">TonB-dependent receptor</fullName>
    </submittedName>
</protein>
<dbReference type="EMBL" id="CP136051">
    <property type="protein sequence ID" value="WOK04767.1"/>
    <property type="molecule type" value="Genomic_DNA"/>
</dbReference>
<dbReference type="Gene3D" id="2.170.130.10">
    <property type="entry name" value="TonB-dependent receptor, plug domain"/>
    <property type="match status" value="1"/>
</dbReference>
<feature type="domain" description="TonB-dependent receptor plug" evidence="10">
    <location>
        <begin position="129"/>
        <end position="223"/>
    </location>
</feature>
<dbReference type="SUPFAM" id="SSF56935">
    <property type="entry name" value="Porins"/>
    <property type="match status" value="1"/>
</dbReference>
<dbReference type="InterPro" id="IPR039426">
    <property type="entry name" value="TonB-dep_rcpt-like"/>
</dbReference>
<evidence type="ECO:0000259" key="10">
    <source>
        <dbReference type="Pfam" id="PF07715"/>
    </source>
</evidence>
<keyword evidence="6 8" id="KW-0472">Membrane</keyword>
<comment type="subcellular location">
    <subcellularLocation>
        <location evidence="1 8">Cell outer membrane</location>
        <topology evidence="1 8">Multi-pass membrane protein</topology>
    </subcellularLocation>
</comment>
<evidence type="ECO:0000256" key="2">
    <source>
        <dbReference type="ARBA" id="ARBA00022448"/>
    </source>
</evidence>
<gene>
    <name evidence="11" type="ORF">RT717_16925</name>
</gene>
<dbReference type="PANTHER" id="PTHR30069:SF29">
    <property type="entry name" value="HEMOGLOBIN AND HEMOGLOBIN-HAPTOGLOBIN-BINDING PROTEIN 1-RELATED"/>
    <property type="match status" value="1"/>
</dbReference>
<name>A0ABZ0IJP6_9BACT</name>
<dbReference type="Pfam" id="PF07715">
    <property type="entry name" value="Plug"/>
    <property type="match status" value="1"/>
</dbReference>
<evidence type="ECO:0000256" key="7">
    <source>
        <dbReference type="ARBA" id="ARBA00023237"/>
    </source>
</evidence>
<keyword evidence="11" id="KW-0675">Receptor</keyword>
<evidence type="ECO:0000256" key="3">
    <source>
        <dbReference type="ARBA" id="ARBA00022452"/>
    </source>
</evidence>
<dbReference type="Proteomes" id="UP001302349">
    <property type="component" value="Chromosome"/>
</dbReference>
<keyword evidence="2 8" id="KW-0813">Transport</keyword>
<evidence type="ECO:0000256" key="5">
    <source>
        <dbReference type="ARBA" id="ARBA00022729"/>
    </source>
</evidence>
<keyword evidence="4 8" id="KW-0812">Transmembrane</keyword>
<dbReference type="PROSITE" id="PS52016">
    <property type="entry name" value="TONB_DEPENDENT_REC_3"/>
    <property type="match status" value="1"/>
</dbReference>
<accession>A0ABZ0IJP6</accession>
<dbReference type="SUPFAM" id="SSF49464">
    <property type="entry name" value="Carboxypeptidase regulatory domain-like"/>
    <property type="match status" value="1"/>
</dbReference>
<dbReference type="InterPro" id="IPR036942">
    <property type="entry name" value="Beta-barrel_TonB_sf"/>
</dbReference>
<evidence type="ECO:0000256" key="9">
    <source>
        <dbReference type="SAM" id="SignalP"/>
    </source>
</evidence>
<dbReference type="Gene3D" id="2.60.40.1120">
    <property type="entry name" value="Carboxypeptidase-like, regulatory domain"/>
    <property type="match status" value="1"/>
</dbReference>
<keyword evidence="5 9" id="KW-0732">Signal</keyword>
<dbReference type="InterPro" id="IPR008969">
    <property type="entry name" value="CarboxyPept-like_regulatory"/>
</dbReference>
<evidence type="ECO:0000256" key="4">
    <source>
        <dbReference type="ARBA" id="ARBA00022692"/>
    </source>
</evidence>
<dbReference type="Gene3D" id="2.40.170.20">
    <property type="entry name" value="TonB-dependent receptor, beta-barrel domain"/>
    <property type="match status" value="1"/>
</dbReference>
<feature type="chain" id="PRO_5045623827" evidence="9">
    <location>
        <begin position="25"/>
        <end position="804"/>
    </location>
</feature>
<sequence>MRNFLRALPALFILLFCAFFSLSAQNFQFKGYVKNSVTGEPIEGANVYVTNLSTGVITDSTGYFSMFLPQGTHAVEFTYVGFESKKRNIALNRTVTINMNLEESSQLLQEVSVSGQAEDHNISSSEIGVSKMSMKTIEKMPSFMGEVDVMKSLLMLPGVSTVGEGTTGLNVRGGNIDQNLILLDDAPVFNSSHLMGLFSVFNPDMVRDVTFYRGAIPAQYGSRVSSVLDIKIRNPETERLKLAGGVGLISNRLMLEGPIGKSEKLSFLIGGRASFSDYLLKISPNKSIQDTRANFYDVTGKLLYKLNNNNKLQVSFYRAHDGFKLASDSLSAVEINASSSQFAWETANATVRWDHAFTDNFIANIVGVYSDYNAIISSPEPTNGFDLTSAVKYRKLKSDFSWFSSGGHSVMFGAAATKYIIDPGHLDPNSDQSNINELLLQQENGLELAAFASDEIIFNDKITLMLGLRYSYFHSVGERNVYSYDPTQPYSLKTITDTTFFSKGEKIASYHGAEPRFSFKYSLNPSSSVKIGYNKMRQYLQLVSNTTAALPIDRWQLSNSYSKPIIADQLSVGYFKNLNSNEYEVSAEVFYKTTQNVSDYKDGAELLLNQALETAILHGSGYAYGLEFQTKKNLGRLTGWLSYTYSQARQLVKGDFDEEEISGGEYYPTNFNKPHILNMSATWKESARVNFSANFTYSTGRPVTYPDDKYYVYGLFIPNYVSRNQYKIPDYHRLDLAMTVGPDPAKQTKWQGSWTFSIYNVYARKNAYSVFFKPNNQAAVNQANAYKLSIFGTIFPSITYNFSF</sequence>
<dbReference type="InterPro" id="IPR037066">
    <property type="entry name" value="Plug_dom_sf"/>
</dbReference>
<keyword evidence="7 8" id="KW-0998">Cell outer membrane</keyword>
<evidence type="ECO:0000313" key="11">
    <source>
        <dbReference type="EMBL" id="WOK04767.1"/>
    </source>
</evidence>
<feature type="signal peptide" evidence="9">
    <location>
        <begin position="1"/>
        <end position="24"/>
    </location>
</feature>
<proteinExistence type="inferred from homology"/>
<keyword evidence="12" id="KW-1185">Reference proteome</keyword>
<evidence type="ECO:0000256" key="6">
    <source>
        <dbReference type="ARBA" id="ARBA00023136"/>
    </source>
</evidence>
<keyword evidence="3 8" id="KW-1134">Transmembrane beta strand</keyword>
<evidence type="ECO:0000313" key="12">
    <source>
        <dbReference type="Proteomes" id="UP001302349"/>
    </source>
</evidence>
<dbReference type="Pfam" id="PF13715">
    <property type="entry name" value="CarbopepD_reg_2"/>
    <property type="match status" value="1"/>
</dbReference>
<dbReference type="InterPro" id="IPR012910">
    <property type="entry name" value="Plug_dom"/>
</dbReference>
<reference evidence="11 12" key="1">
    <citation type="journal article" date="2023" name="Microbiol. Resour. Announc.">
        <title>Complete Genome Sequence of Imperialibacter roseus strain P4T.</title>
        <authorList>
            <person name="Tizabi D.R."/>
            <person name="Bachvaroff T."/>
            <person name="Hill R.T."/>
        </authorList>
    </citation>
    <scope>NUCLEOTIDE SEQUENCE [LARGE SCALE GENOMIC DNA]</scope>
    <source>
        <strain evidence="11 12">P4T</strain>
    </source>
</reference>
<dbReference type="RefSeq" id="WP_317487567.1">
    <property type="nucleotide sequence ID" value="NZ_CP136051.1"/>
</dbReference>
<evidence type="ECO:0000256" key="8">
    <source>
        <dbReference type="PROSITE-ProRule" id="PRU01360"/>
    </source>
</evidence>
<organism evidence="11 12">
    <name type="scientific">Imperialibacter roseus</name>
    <dbReference type="NCBI Taxonomy" id="1324217"/>
    <lineage>
        <taxon>Bacteria</taxon>
        <taxon>Pseudomonadati</taxon>
        <taxon>Bacteroidota</taxon>
        <taxon>Cytophagia</taxon>
        <taxon>Cytophagales</taxon>
        <taxon>Flammeovirgaceae</taxon>
        <taxon>Imperialibacter</taxon>
    </lineage>
</organism>
<dbReference type="PANTHER" id="PTHR30069">
    <property type="entry name" value="TONB-DEPENDENT OUTER MEMBRANE RECEPTOR"/>
    <property type="match status" value="1"/>
</dbReference>
<comment type="similarity">
    <text evidence="8">Belongs to the TonB-dependent receptor family.</text>
</comment>